<evidence type="ECO:0000256" key="5">
    <source>
        <dbReference type="SAM" id="Phobius"/>
    </source>
</evidence>
<keyword evidence="2" id="KW-0719">Serine esterase</keyword>
<dbReference type="InterPro" id="IPR002018">
    <property type="entry name" value="CarbesteraseB"/>
</dbReference>
<evidence type="ECO:0000259" key="7">
    <source>
        <dbReference type="Pfam" id="PF00135"/>
    </source>
</evidence>
<evidence type="ECO:0000256" key="3">
    <source>
        <dbReference type="ARBA" id="ARBA00022801"/>
    </source>
</evidence>
<dbReference type="Gene3D" id="3.40.50.1820">
    <property type="entry name" value="alpha/beta hydrolase"/>
    <property type="match status" value="2"/>
</dbReference>
<dbReference type="EMBL" id="CANHGI010000006">
    <property type="protein sequence ID" value="CAI5454393.1"/>
    <property type="molecule type" value="Genomic_DNA"/>
</dbReference>
<dbReference type="Proteomes" id="UP001152747">
    <property type="component" value="Unassembled WGS sequence"/>
</dbReference>
<organism evidence="8 9">
    <name type="scientific">Caenorhabditis angaria</name>
    <dbReference type="NCBI Taxonomy" id="860376"/>
    <lineage>
        <taxon>Eukaryota</taxon>
        <taxon>Metazoa</taxon>
        <taxon>Ecdysozoa</taxon>
        <taxon>Nematoda</taxon>
        <taxon>Chromadorea</taxon>
        <taxon>Rhabditida</taxon>
        <taxon>Rhabditina</taxon>
        <taxon>Rhabditomorpha</taxon>
        <taxon>Rhabditoidea</taxon>
        <taxon>Rhabditidae</taxon>
        <taxon>Peloderinae</taxon>
        <taxon>Caenorhabditis</taxon>
    </lineage>
</organism>
<feature type="domain" description="Carboxylesterase type B" evidence="7">
    <location>
        <begin position="146"/>
        <end position="310"/>
    </location>
</feature>
<evidence type="ECO:0000256" key="2">
    <source>
        <dbReference type="ARBA" id="ARBA00022487"/>
    </source>
</evidence>
<feature type="domain" description="Carboxylesterase type B" evidence="7">
    <location>
        <begin position="16"/>
        <end position="141"/>
    </location>
</feature>
<dbReference type="InterPro" id="IPR019826">
    <property type="entry name" value="Carboxylesterase_B_AS"/>
</dbReference>
<dbReference type="SUPFAM" id="SSF53474">
    <property type="entry name" value="alpha/beta-Hydrolases"/>
    <property type="match status" value="1"/>
</dbReference>
<comment type="similarity">
    <text evidence="1 4">Belongs to the type-B carboxylesterase/lipase family.</text>
</comment>
<feature type="chain" id="PRO_5040237504" description="Carboxylic ester hydrolase" evidence="6">
    <location>
        <begin position="16"/>
        <end position="529"/>
    </location>
</feature>
<feature type="transmembrane region" description="Helical" evidence="5">
    <location>
        <begin position="498"/>
        <end position="517"/>
    </location>
</feature>
<keyword evidence="5" id="KW-0472">Membrane</keyword>
<keyword evidence="9" id="KW-1185">Reference proteome</keyword>
<dbReference type="PANTHER" id="PTHR45580:SF4">
    <property type="entry name" value="CARBOXYLIC ESTER HYDROLASE"/>
    <property type="match status" value="1"/>
</dbReference>
<dbReference type="AlphaFoldDB" id="A0A9P1NB11"/>
<feature type="domain" description="Carboxylesterase type B" evidence="7">
    <location>
        <begin position="347"/>
        <end position="459"/>
    </location>
</feature>
<dbReference type="PROSITE" id="PS00122">
    <property type="entry name" value="CARBOXYLESTERASE_B_1"/>
    <property type="match status" value="1"/>
</dbReference>
<dbReference type="PANTHER" id="PTHR45580">
    <property type="entry name" value="PROTEIN CBG05369"/>
    <property type="match status" value="1"/>
</dbReference>
<keyword evidence="5" id="KW-0812">Transmembrane</keyword>
<feature type="signal peptide" evidence="6">
    <location>
        <begin position="1"/>
        <end position="15"/>
    </location>
</feature>
<dbReference type="EC" id="3.1.1.-" evidence="4"/>
<comment type="caution">
    <text evidence="8">The sequence shown here is derived from an EMBL/GenBank/DDBJ whole genome shotgun (WGS) entry which is preliminary data.</text>
</comment>
<dbReference type="OrthoDB" id="19653at2759"/>
<evidence type="ECO:0000256" key="1">
    <source>
        <dbReference type="ARBA" id="ARBA00005964"/>
    </source>
</evidence>
<gene>
    <name evidence="8" type="ORF">CAMP_LOCUS17030</name>
</gene>
<keyword evidence="6" id="KW-0732">Signal</keyword>
<keyword evidence="5" id="KW-1133">Transmembrane helix</keyword>
<accession>A0A9P1NB11</accession>
<dbReference type="Pfam" id="PF00135">
    <property type="entry name" value="COesterase"/>
    <property type="match status" value="3"/>
</dbReference>
<evidence type="ECO:0000256" key="4">
    <source>
        <dbReference type="RuleBase" id="RU361235"/>
    </source>
</evidence>
<evidence type="ECO:0000313" key="8">
    <source>
        <dbReference type="EMBL" id="CAI5454393.1"/>
    </source>
</evidence>
<proteinExistence type="inferred from homology"/>
<name>A0A9P1NB11_9PELO</name>
<reference evidence="8" key="1">
    <citation type="submission" date="2022-11" db="EMBL/GenBank/DDBJ databases">
        <authorList>
            <person name="Kikuchi T."/>
        </authorList>
    </citation>
    <scope>NUCLEOTIDE SEQUENCE</scope>
    <source>
        <strain evidence="8">PS1010</strain>
    </source>
</reference>
<sequence length="529" mass="61125">MYIVLFIFFIYPCLCDPIARTSYGALKGLTIQQEDGNHYHTFKSVPFMKPPLDDLRFELPQKPDPWKNIRDASNYSPACLTSTDRVEKIPQNMSEDCLYLNIFTSEKCMENSDCSVIIYYHGGGISLDSAIMFPDEFILERYVKQDCLMSLHFIHNEVSNFGGDPTKVTIMGHSAGAFIVSTMAISRSVDPDRKLFRRLISLSMIPYFDESELFYHNIHEITKRSGCDNSTSFVVKLDCMKRKDYHDLLIIQRQMEKENLKIWGFLNGPPFMEKNGNLTELIENAVPREVIFGCTKNEWGYKTYSIVNPSVPGKFMSFENPFEVGNYFDDLQAQNNSTMFSTDSQTTFVGISLYGKSIVKNGGKVYIFQSDQEPGSNHVSDMQYFIGFHREKNHTSDMDIVDSFYSQMLVNFTKYGNPSPVWEPLNISRMNYYSVQVDTENDIWPSMKENFHENEYNLWMCNITAFDKYVSEQKSRKLDFLLTENNELLNENTSVTTIIFLSTCGLLISVLVMIFIVRKKSRNDYVLLK</sequence>
<keyword evidence="3 4" id="KW-0378">Hydrolase</keyword>
<evidence type="ECO:0000313" key="9">
    <source>
        <dbReference type="Proteomes" id="UP001152747"/>
    </source>
</evidence>
<dbReference type="GO" id="GO:0052689">
    <property type="term" value="F:carboxylic ester hydrolase activity"/>
    <property type="evidence" value="ECO:0007669"/>
    <property type="project" value="UniProtKB-KW"/>
</dbReference>
<dbReference type="InterPro" id="IPR029058">
    <property type="entry name" value="AB_hydrolase_fold"/>
</dbReference>
<evidence type="ECO:0000256" key="6">
    <source>
        <dbReference type="SAM" id="SignalP"/>
    </source>
</evidence>
<protein>
    <recommendedName>
        <fullName evidence="4">Carboxylic ester hydrolase</fullName>
        <ecNumber evidence="4">3.1.1.-</ecNumber>
    </recommendedName>
</protein>